<dbReference type="Proteomes" id="UP000030686">
    <property type="component" value="Unassembled WGS sequence"/>
</dbReference>
<dbReference type="EMBL" id="HG792018">
    <property type="protein sequence ID" value="CDM36098.1"/>
    <property type="molecule type" value="Genomic_DNA"/>
</dbReference>
<proteinExistence type="predicted"/>
<keyword evidence="2" id="KW-1185">Reference proteome</keyword>
<sequence length="62" mass="6909">MTAYKPHAGKDLVPPTLHPLQPIHLNALNTTIQDLDILHAGMLMFTMFAKVASYTNRLSVLH</sequence>
<reference evidence="1" key="1">
    <citation type="journal article" date="2014" name="Nat. Commun.">
        <title>Multiple recent horizontal transfers of a large genomic region in cheese making fungi.</title>
        <authorList>
            <person name="Cheeseman K."/>
            <person name="Ropars J."/>
            <person name="Renault P."/>
            <person name="Dupont J."/>
            <person name="Gouzy J."/>
            <person name="Branca A."/>
            <person name="Abraham A.L."/>
            <person name="Ceppi M."/>
            <person name="Conseiller E."/>
            <person name="Debuchy R."/>
            <person name="Malagnac F."/>
            <person name="Goarin A."/>
            <person name="Silar P."/>
            <person name="Lacoste S."/>
            <person name="Sallet E."/>
            <person name="Bensimon A."/>
            <person name="Giraud T."/>
            <person name="Brygoo Y."/>
        </authorList>
    </citation>
    <scope>NUCLEOTIDE SEQUENCE [LARGE SCALE GENOMIC DNA]</scope>
    <source>
        <strain evidence="1">FM164</strain>
    </source>
</reference>
<organism evidence="1 2">
    <name type="scientific">Penicillium roqueforti (strain FM164)</name>
    <dbReference type="NCBI Taxonomy" id="1365484"/>
    <lineage>
        <taxon>Eukaryota</taxon>
        <taxon>Fungi</taxon>
        <taxon>Dikarya</taxon>
        <taxon>Ascomycota</taxon>
        <taxon>Pezizomycotina</taxon>
        <taxon>Eurotiomycetes</taxon>
        <taxon>Eurotiomycetidae</taxon>
        <taxon>Eurotiales</taxon>
        <taxon>Aspergillaceae</taxon>
        <taxon>Penicillium</taxon>
    </lineage>
</organism>
<gene>
    <name evidence="1" type="ORF">PROQFM164_S04g000979</name>
</gene>
<evidence type="ECO:0000313" key="2">
    <source>
        <dbReference type="Proteomes" id="UP000030686"/>
    </source>
</evidence>
<dbReference type="AlphaFoldDB" id="W6QGZ7"/>
<accession>W6QGZ7</accession>
<protein>
    <submittedName>
        <fullName evidence="1">Genomic scaffold, ProqFM164S04</fullName>
    </submittedName>
</protein>
<name>W6QGZ7_PENRF</name>
<evidence type="ECO:0000313" key="1">
    <source>
        <dbReference type="EMBL" id="CDM36098.1"/>
    </source>
</evidence>